<dbReference type="InterPro" id="IPR051721">
    <property type="entry name" value="Biopterin_syn/organic_redct"/>
</dbReference>
<protein>
    <submittedName>
        <fullName evidence="5">Sepiapterin reductase</fullName>
    </submittedName>
</protein>
<dbReference type="GeneID" id="25560882"/>
<comment type="subcellular location">
    <subcellularLocation>
        <location evidence="1">Cytoplasm</location>
    </subcellularLocation>
</comment>
<evidence type="ECO:0000313" key="5">
    <source>
        <dbReference type="EMBL" id="KNC52286.1"/>
    </source>
</evidence>
<dbReference type="GO" id="GO:0005737">
    <property type="term" value="C:cytoplasm"/>
    <property type="evidence" value="ECO:0007669"/>
    <property type="project" value="UniProtKB-SubCell"/>
</dbReference>
<evidence type="ECO:0000256" key="1">
    <source>
        <dbReference type="ARBA" id="ARBA00004496"/>
    </source>
</evidence>
<proteinExistence type="predicted"/>
<dbReference type="Pfam" id="PF00106">
    <property type="entry name" value="adh_short"/>
    <property type="match status" value="1"/>
</dbReference>
<evidence type="ECO:0000313" key="6">
    <source>
        <dbReference type="Proteomes" id="UP000054408"/>
    </source>
</evidence>
<keyword evidence="2" id="KW-0963">Cytoplasm</keyword>
<dbReference type="Gene3D" id="3.40.50.720">
    <property type="entry name" value="NAD(P)-binding Rossmann-like Domain"/>
    <property type="match status" value="1"/>
</dbReference>
<dbReference type="eggNOG" id="KOG1204">
    <property type="taxonomic scope" value="Eukaryota"/>
</dbReference>
<sequence length="293" mass="29880">MDACIVTGASRGLGRAIAMALASAHATAAAGQDHPLLSGAGMLAMLVARNEADLATTAEAVNEVEGVTARCLAADLATVDEMDALVESMVGAVKDALGNGDGGSLIVVHNAGSLGNLKYVDEFAGEGMVTTISSTMSLNMSSPIALTGALLADGGIASLFTNVVVVNISSLLAVQAFPCWGLYAAHKAGRDMFFKVLATEVEHIKAERGMGLVRVLNYSPGPLDTAMQGEVRTAISDASQQQLFAGMKEEGKLVTVQASANKLMALLAGNAYDDGAHIDYYDELPAGGGSSSG</sequence>
<dbReference type="InterPro" id="IPR036291">
    <property type="entry name" value="NAD(P)-bd_dom_sf"/>
</dbReference>
<dbReference type="PANTHER" id="PTHR44085">
    <property type="entry name" value="SEPIAPTERIN REDUCTASE"/>
    <property type="match status" value="1"/>
</dbReference>
<dbReference type="OrthoDB" id="153074at2759"/>
<dbReference type="InterPro" id="IPR002347">
    <property type="entry name" value="SDR_fam"/>
</dbReference>
<dbReference type="GO" id="GO:0006729">
    <property type="term" value="P:tetrahydrobiopterin biosynthetic process"/>
    <property type="evidence" value="ECO:0007669"/>
    <property type="project" value="TreeGrafter"/>
</dbReference>
<accession>A0A0L0DJK4</accession>
<keyword evidence="3" id="KW-0521">NADP</keyword>
<dbReference type="Proteomes" id="UP000054408">
    <property type="component" value="Unassembled WGS sequence"/>
</dbReference>
<dbReference type="SUPFAM" id="SSF51735">
    <property type="entry name" value="NAD(P)-binding Rossmann-fold domains"/>
    <property type="match status" value="1"/>
</dbReference>
<keyword evidence="6" id="KW-1185">Reference proteome</keyword>
<gene>
    <name evidence="5" type="ORF">AMSG_01113</name>
</gene>
<dbReference type="PRINTS" id="PR00081">
    <property type="entry name" value="GDHRDH"/>
</dbReference>
<dbReference type="GO" id="GO:0004757">
    <property type="term" value="F:sepiapterin reductase (NADP+) activity"/>
    <property type="evidence" value="ECO:0007669"/>
    <property type="project" value="TreeGrafter"/>
</dbReference>
<dbReference type="STRING" id="461836.A0A0L0DJK4"/>
<name>A0A0L0DJK4_THETB</name>
<evidence type="ECO:0000256" key="4">
    <source>
        <dbReference type="ARBA" id="ARBA00023002"/>
    </source>
</evidence>
<dbReference type="PANTHER" id="PTHR44085:SF2">
    <property type="entry name" value="SEPIAPTERIN REDUCTASE"/>
    <property type="match status" value="1"/>
</dbReference>
<dbReference type="AlphaFoldDB" id="A0A0L0DJK4"/>
<evidence type="ECO:0000256" key="2">
    <source>
        <dbReference type="ARBA" id="ARBA00022490"/>
    </source>
</evidence>
<dbReference type="RefSeq" id="XP_013762285.1">
    <property type="nucleotide sequence ID" value="XM_013906831.1"/>
</dbReference>
<dbReference type="EMBL" id="GL349436">
    <property type="protein sequence ID" value="KNC52286.1"/>
    <property type="molecule type" value="Genomic_DNA"/>
</dbReference>
<reference evidence="5 6" key="1">
    <citation type="submission" date="2010-05" db="EMBL/GenBank/DDBJ databases">
        <title>The Genome Sequence of Thecamonas trahens ATCC 50062.</title>
        <authorList>
            <consortium name="The Broad Institute Genome Sequencing Platform"/>
            <person name="Russ C."/>
            <person name="Cuomo C."/>
            <person name="Shea T."/>
            <person name="Young S.K."/>
            <person name="Zeng Q."/>
            <person name="Koehrsen M."/>
            <person name="Haas B."/>
            <person name="Borodovsky M."/>
            <person name="Guigo R."/>
            <person name="Alvarado L."/>
            <person name="Berlin A."/>
            <person name="Bochicchio J."/>
            <person name="Borenstein D."/>
            <person name="Chapman S."/>
            <person name="Chen Z."/>
            <person name="Freedman E."/>
            <person name="Gellesch M."/>
            <person name="Goldberg J."/>
            <person name="Griggs A."/>
            <person name="Gujja S."/>
            <person name="Heilman E."/>
            <person name="Heiman D."/>
            <person name="Hepburn T."/>
            <person name="Howarth C."/>
            <person name="Jen D."/>
            <person name="Larson L."/>
            <person name="Mehta T."/>
            <person name="Park D."/>
            <person name="Pearson M."/>
            <person name="Roberts A."/>
            <person name="Saif S."/>
            <person name="Shenoy N."/>
            <person name="Sisk P."/>
            <person name="Stolte C."/>
            <person name="Sykes S."/>
            <person name="Thomson T."/>
            <person name="Walk T."/>
            <person name="White J."/>
            <person name="Yandava C."/>
            <person name="Burger G."/>
            <person name="Gray M.W."/>
            <person name="Holland P.W.H."/>
            <person name="King N."/>
            <person name="Lang F.B.F."/>
            <person name="Roger A.J."/>
            <person name="Ruiz-Trillo I."/>
            <person name="Lander E."/>
            <person name="Nusbaum C."/>
        </authorList>
    </citation>
    <scope>NUCLEOTIDE SEQUENCE [LARGE SCALE GENOMIC DNA]</scope>
    <source>
        <strain evidence="5 6">ATCC 50062</strain>
    </source>
</reference>
<dbReference type="OMA" id="GFAQECP"/>
<organism evidence="5 6">
    <name type="scientific">Thecamonas trahens ATCC 50062</name>
    <dbReference type="NCBI Taxonomy" id="461836"/>
    <lineage>
        <taxon>Eukaryota</taxon>
        <taxon>Apusozoa</taxon>
        <taxon>Apusomonadida</taxon>
        <taxon>Apusomonadidae</taxon>
        <taxon>Thecamonas</taxon>
    </lineage>
</organism>
<evidence type="ECO:0000256" key="3">
    <source>
        <dbReference type="ARBA" id="ARBA00022857"/>
    </source>
</evidence>
<keyword evidence="4" id="KW-0560">Oxidoreductase</keyword>